<comment type="similarity">
    <text evidence="16">Belongs to the SEDS family. FtsW subfamily.</text>
</comment>
<keyword evidence="7 21" id="KW-0812">Transmembrane</keyword>
<feature type="transmembrane region" description="Helical" evidence="21">
    <location>
        <begin position="146"/>
        <end position="168"/>
    </location>
</feature>
<reference evidence="22" key="2">
    <citation type="submission" date="2020-09" db="EMBL/GenBank/DDBJ databases">
        <authorList>
            <person name="Sun Q."/>
            <person name="Kim S."/>
        </authorList>
    </citation>
    <scope>NUCLEOTIDE SEQUENCE</scope>
    <source>
        <strain evidence="22">KCTC 12870</strain>
    </source>
</reference>
<evidence type="ECO:0000256" key="10">
    <source>
        <dbReference type="ARBA" id="ARBA00022989"/>
    </source>
</evidence>
<evidence type="ECO:0000256" key="8">
    <source>
        <dbReference type="ARBA" id="ARBA00022960"/>
    </source>
</evidence>
<evidence type="ECO:0000256" key="20">
    <source>
        <dbReference type="ARBA" id="ARBA00049902"/>
    </source>
</evidence>
<keyword evidence="23" id="KW-1185">Reference proteome</keyword>
<evidence type="ECO:0000256" key="4">
    <source>
        <dbReference type="ARBA" id="ARBA00022618"/>
    </source>
</evidence>
<evidence type="ECO:0000256" key="5">
    <source>
        <dbReference type="ARBA" id="ARBA00022676"/>
    </source>
</evidence>
<sequence>MTHVGQQTIRYLRRPGAGWALLACVTVLTALGLIMLTSAGQSHNKIIDQDAYYLFRRQAIWLGIALASGLVAALVSLDWLGKCSHFIAAGVLVLLGLVVVPQIGVEVNGARRWLDLGPMRLQVSDLAKIAMIIWMAHYYGTRQRQVTNLITGFLVPCMAIGLTCGLIFLQPDFGTAALCGGVGFAMMFLAGARLWYLVPSAVIGVVGFSVAVYLDPVRLRRITSFLDVEANKADSGYQLWQGILAFGAGGVPGVGLGQGRQQLFFLPEAHTDFIFPVIGEELGLLATSAVVCLFAAIFTIGVLALRRAPNLYQFLLATGALLFLTMQALINMGVVTGLLPTKGMSLPFISYGGTNLVTMFVLIGLLFNCLASWSASPLLKPREL</sequence>
<dbReference type="GO" id="GO:0071555">
    <property type="term" value="P:cell wall organization"/>
    <property type="evidence" value="ECO:0007669"/>
    <property type="project" value="UniProtKB-KW"/>
</dbReference>
<evidence type="ECO:0000256" key="3">
    <source>
        <dbReference type="ARBA" id="ARBA00022475"/>
    </source>
</evidence>
<reference evidence="22" key="1">
    <citation type="journal article" date="2014" name="Int. J. Syst. Evol. Microbiol.">
        <title>Complete genome sequence of Corynebacterium casei LMG S-19264T (=DSM 44701T), isolated from a smear-ripened cheese.</title>
        <authorList>
            <consortium name="US DOE Joint Genome Institute (JGI-PGF)"/>
            <person name="Walter F."/>
            <person name="Albersmeier A."/>
            <person name="Kalinowski J."/>
            <person name="Ruckert C."/>
        </authorList>
    </citation>
    <scope>NUCLEOTIDE SEQUENCE</scope>
    <source>
        <strain evidence="22">KCTC 12870</strain>
    </source>
</reference>
<keyword evidence="6" id="KW-0808">Transferase</keyword>
<comment type="catalytic activity">
    <reaction evidence="20">
        <text>[GlcNAc-(1-&gt;4)-Mur2Ac(oyl-L-Ala-gamma-D-Glu-L-Lys-D-Ala-D-Ala)](n)-di-trans,octa-cis-undecaprenyl diphosphate + beta-D-GlcNAc-(1-&gt;4)-Mur2Ac(oyl-L-Ala-gamma-D-Glu-L-Lys-D-Ala-D-Ala)-di-trans,octa-cis-undecaprenyl diphosphate = [GlcNAc-(1-&gt;4)-Mur2Ac(oyl-L-Ala-gamma-D-Glu-L-Lys-D-Ala-D-Ala)](n+1)-di-trans,octa-cis-undecaprenyl diphosphate + di-trans,octa-cis-undecaprenyl diphosphate + H(+)</text>
        <dbReference type="Rhea" id="RHEA:23708"/>
        <dbReference type="Rhea" id="RHEA-COMP:9602"/>
        <dbReference type="Rhea" id="RHEA-COMP:9603"/>
        <dbReference type="ChEBI" id="CHEBI:15378"/>
        <dbReference type="ChEBI" id="CHEBI:58405"/>
        <dbReference type="ChEBI" id="CHEBI:60033"/>
        <dbReference type="ChEBI" id="CHEBI:78435"/>
        <dbReference type="EC" id="2.4.99.28"/>
    </reaction>
</comment>
<evidence type="ECO:0000256" key="11">
    <source>
        <dbReference type="ARBA" id="ARBA00023136"/>
    </source>
</evidence>
<organism evidence="22 23">
    <name type="scientific">Cerasicoccus arenae</name>
    <dbReference type="NCBI Taxonomy" id="424488"/>
    <lineage>
        <taxon>Bacteria</taxon>
        <taxon>Pseudomonadati</taxon>
        <taxon>Verrucomicrobiota</taxon>
        <taxon>Opitutia</taxon>
        <taxon>Puniceicoccales</taxon>
        <taxon>Cerasicoccaceae</taxon>
        <taxon>Cerasicoccus</taxon>
    </lineage>
</organism>
<comment type="caution">
    <text evidence="22">The sequence shown here is derived from an EMBL/GenBank/DDBJ whole genome shotgun (WGS) entry which is preliminary data.</text>
</comment>
<dbReference type="GO" id="GO:0008955">
    <property type="term" value="F:peptidoglycan glycosyltransferase activity"/>
    <property type="evidence" value="ECO:0007669"/>
    <property type="project" value="UniProtKB-EC"/>
</dbReference>
<keyword evidence="3" id="KW-1003">Cell membrane</keyword>
<dbReference type="GO" id="GO:0032153">
    <property type="term" value="C:cell division site"/>
    <property type="evidence" value="ECO:0007669"/>
    <property type="project" value="TreeGrafter"/>
</dbReference>
<dbReference type="NCBIfam" id="TIGR02614">
    <property type="entry name" value="ftsW"/>
    <property type="match status" value="1"/>
</dbReference>
<keyword evidence="12" id="KW-0131">Cell cycle</keyword>
<evidence type="ECO:0000313" key="22">
    <source>
        <dbReference type="EMBL" id="GHC11298.1"/>
    </source>
</evidence>
<evidence type="ECO:0000256" key="18">
    <source>
        <dbReference type="ARBA" id="ARBA00041418"/>
    </source>
</evidence>
<dbReference type="InterPro" id="IPR001182">
    <property type="entry name" value="FtsW/RodA"/>
</dbReference>
<dbReference type="InterPro" id="IPR013437">
    <property type="entry name" value="FtsW"/>
</dbReference>
<dbReference type="AlphaFoldDB" id="A0A8J3DKQ2"/>
<dbReference type="GO" id="GO:0051301">
    <property type="term" value="P:cell division"/>
    <property type="evidence" value="ECO:0007669"/>
    <property type="project" value="UniProtKB-KW"/>
</dbReference>
<dbReference type="GO" id="GO:0005886">
    <property type="term" value="C:plasma membrane"/>
    <property type="evidence" value="ECO:0007669"/>
    <property type="project" value="UniProtKB-SubCell"/>
</dbReference>
<keyword evidence="8" id="KW-0133">Cell shape</keyword>
<feature type="transmembrane region" description="Helical" evidence="21">
    <location>
        <begin position="121"/>
        <end position="140"/>
    </location>
</feature>
<evidence type="ECO:0000256" key="7">
    <source>
        <dbReference type="ARBA" id="ARBA00022692"/>
    </source>
</evidence>
<keyword evidence="5" id="KW-0328">Glycosyltransferase</keyword>
<protein>
    <recommendedName>
        <fullName evidence="17">Probable peptidoglycan glycosyltransferase FtsW</fullName>
        <ecNumber evidence="19">2.4.99.28</ecNumber>
    </recommendedName>
    <alternativeName>
        <fullName evidence="18">Cell division protein FtsW</fullName>
    </alternativeName>
    <alternativeName>
        <fullName evidence="15">Cell wall polymerase</fullName>
    </alternativeName>
    <alternativeName>
        <fullName evidence="14">Peptidoglycan polymerase</fullName>
    </alternativeName>
</protein>
<accession>A0A8J3DKQ2</accession>
<feature type="transmembrane region" description="Helical" evidence="21">
    <location>
        <begin position="282"/>
        <end position="305"/>
    </location>
</feature>
<keyword evidence="10 21" id="KW-1133">Transmembrane helix</keyword>
<proteinExistence type="inferred from homology"/>
<feature type="transmembrane region" description="Helical" evidence="21">
    <location>
        <begin position="17"/>
        <end position="38"/>
    </location>
</feature>
<feature type="transmembrane region" description="Helical" evidence="21">
    <location>
        <begin position="196"/>
        <end position="214"/>
    </location>
</feature>
<feature type="transmembrane region" description="Helical" evidence="21">
    <location>
        <begin position="356"/>
        <end position="375"/>
    </location>
</feature>
<evidence type="ECO:0000256" key="12">
    <source>
        <dbReference type="ARBA" id="ARBA00023306"/>
    </source>
</evidence>
<evidence type="ECO:0000256" key="15">
    <source>
        <dbReference type="ARBA" id="ARBA00033270"/>
    </source>
</evidence>
<dbReference type="Proteomes" id="UP000642829">
    <property type="component" value="Unassembled WGS sequence"/>
</dbReference>
<dbReference type="PANTHER" id="PTHR30474">
    <property type="entry name" value="CELL CYCLE PROTEIN"/>
    <property type="match status" value="1"/>
</dbReference>
<dbReference type="EMBL" id="BMXG01000025">
    <property type="protein sequence ID" value="GHC11298.1"/>
    <property type="molecule type" value="Genomic_DNA"/>
</dbReference>
<evidence type="ECO:0000256" key="13">
    <source>
        <dbReference type="ARBA" id="ARBA00023316"/>
    </source>
</evidence>
<evidence type="ECO:0000256" key="16">
    <source>
        <dbReference type="ARBA" id="ARBA00038053"/>
    </source>
</evidence>
<evidence type="ECO:0000256" key="9">
    <source>
        <dbReference type="ARBA" id="ARBA00022984"/>
    </source>
</evidence>
<comment type="pathway">
    <text evidence="2">Cell wall biogenesis; peptidoglycan biosynthesis.</text>
</comment>
<comment type="subcellular location">
    <subcellularLocation>
        <location evidence="1">Cell membrane</location>
        <topology evidence="1">Multi-pass membrane protein</topology>
    </subcellularLocation>
</comment>
<dbReference type="RefSeq" id="WP_189516859.1">
    <property type="nucleotide sequence ID" value="NZ_BMXG01000025.1"/>
</dbReference>
<keyword evidence="13" id="KW-0961">Cell wall biogenesis/degradation</keyword>
<evidence type="ECO:0000256" key="19">
    <source>
        <dbReference type="ARBA" id="ARBA00044770"/>
    </source>
</evidence>
<feature type="transmembrane region" description="Helical" evidence="21">
    <location>
        <begin position="86"/>
        <end position="109"/>
    </location>
</feature>
<name>A0A8J3DKQ2_9BACT</name>
<dbReference type="GO" id="GO:0008360">
    <property type="term" value="P:regulation of cell shape"/>
    <property type="evidence" value="ECO:0007669"/>
    <property type="project" value="UniProtKB-KW"/>
</dbReference>
<keyword evidence="11 21" id="KW-0472">Membrane</keyword>
<keyword evidence="4" id="KW-0132">Cell division</keyword>
<evidence type="ECO:0000256" key="2">
    <source>
        <dbReference type="ARBA" id="ARBA00004752"/>
    </source>
</evidence>
<dbReference type="EC" id="2.4.99.28" evidence="19"/>
<evidence type="ECO:0000256" key="21">
    <source>
        <dbReference type="SAM" id="Phobius"/>
    </source>
</evidence>
<dbReference type="GO" id="GO:0009252">
    <property type="term" value="P:peptidoglycan biosynthetic process"/>
    <property type="evidence" value="ECO:0007669"/>
    <property type="project" value="UniProtKB-KW"/>
</dbReference>
<gene>
    <name evidence="22" type="primary">ftsW</name>
    <name evidence="22" type="ORF">GCM10007047_30780</name>
</gene>
<evidence type="ECO:0000256" key="6">
    <source>
        <dbReference type="ARBA" id="ARBA00022679"/>
    </source>
</evidence>
<feature type="transmembrane region" description="Helical" evidence="21">
    <location>
        <begin position="59"/>
        <end position="80"/>
    </location>
</feature>
<evidence type="ECO:0000256" key="14">
    <source>
        <dbReference type="ARBA" id="ARBA00032370"/>
    </source>
</evidence>
<dbReference type="GO" id="GO:0015648">
    <property type="term" value="F:lipid-linked peptidoglycan transporter activity"/>
    <property type="evidence" value="ECO:0007669"/>
    <property type="project" value="TreeGrafter"/>
</dbReference>
<evidence type="ECO:0000256" key="1">
    <source>
        <dbReference type="ARBA" id="ARBA00004651"/>
    </source>
</evidence>
<dbReference type="PANTHER" id="PTHR30474:SF2">
    <property type="entry name" value="PEPTIDOGLYCAN GLYCOSYLTRANSFERASE FTSW-RELATED"/>
    <property type="match status" value="1"/>
</dbReference>
<feature type="transmembrane region" description="Helical" evidence="21">
    <location>
        <begin position="311"/>
        <end position="335"/>
    </location>
</feature>
<evidence type="ECO:0000313" key="23">
    <source>
        <dbReference type="Proteomes" id="UP000642829"/>
    </source>
</evidence>
<dbReference type="Pfam" id="PF01098">
    <property type="entry name" value="FTSW_RODA_SPOVE"/>
    <property type="match status" value="1"/>
</dbReference>
<evidence type="ECO:0000256" key="17">
    <source>
        <dbReference type="ARBA" id="ARBA00041185"/>
    </source>
</evidence>
<keyword evidence="9" id="KW-0573">Peptidoglycan synthesis</keyword>